<dbReference type="Proteomes" id="UP000623467">
    <property type="component" value="Unassembled WGS sequence"/>
</dbReference>
<gene>
    <name evidence="3" type="ORF">MSAN_00471900</name>
</gene>
<accession>A0A8H7DIR8</accession>
<dbReference type="EMBL" id="JACAZH010000002">
    <property type="protein sequence ID" value="KAF7375820.1"/>
    <property type="molecule type" value="Genomic_DNA"/>
</dbReference>
<keyword evidence="4" id="KW-1185">Reference proteome</keyword>
<feature type="transmembrane region" description="Helical" evidence="1">
    <location>
        <begin position="93"/>
        <end position="113"/>
    </location>
</feature>
<feature type="transmembrane region" description="Helical" evidence="1">
    <location>
        <begin position="232"/>
        <end position="254"/>
    </location>
</feature>
<evidence type="ECO:0000259" key="2">
    <source>
        <dbReference type="Pfam" id="PF20152"/>
    </source>
</evidence>
<dbReference type="PANTHER" id="PTHR40465:SF1">
    <property type="entry name" value="DUF6534 DOMAIN-CONTAINING PROTEIN"/>
    <property type="match status" value="1"/>
</dbReference>
<name>A0A8H7DIR8_9AGAR</name>
<keyword evidence="1" id="KW-1133">Transmembrane helix</keyword>
<feature type="domain" description="DUF6534" evidence="2">
    <location>
        <begin position="170"/>
        <end position="258"/>
    </location>
</feature>
<sequence>MAPVVLAGTPIYRLTGPLVLGYMWSCGLYGVLLVQTYMYSELFPNDRAGLKALVWVMFFFETLFTVLMTIGAWSMFGAGWGDADVIFQFNWSWGVLPLLSGVHSGLAQGFYIWRIWHLTKQLWIPVPIALAVLAQLTGLWWFSIKFNIAHWRIESLPPLSGAITVWLIGSAVCDVLITLALTGILWRHKRENKYAVTSGIMNRLIRMSIETGALTSVTAIVEAVLWPGWQRFYYHFVLFLILGKLYSNVLMATLNCRNPIFQGGSQAVVEATSSIAQVIPSLQPAFWSEPDERVGVTGVKPVLNGVHIARNVRVEHSSEAIVMTNFNNPHRHGEKKC</sequence>
<dbReference type="Pfam" id="PF20152">
    <property type="entry name" value="DUF6534"/>
    <property type="match status" value="1"/>
</dbReference>
<dbReference type="PANTHER" id="PTHR40465">
    <property type="entry name" value="CHROMOSOME 1, WHOLE GENOME SHOTGUN SEQUENCE"/>
    <property type="match status" value="1"/>
</dbReference>
<feature type="transmembrane region" description="Helical" evidence="1">
    <location>
        <begin position="52"/>
        <end position="73"/>
    </location>
</feature>
<dbReference type="AlphaFoldDB" id="A0A8H7DIR8"/>
<keyword evidence="1" id="KW-0472">Membrane</keyword>
<feature type="transmembrane region" description="Helical" evidence="1">
    <location>
        <begin position="207"/>
        <end position="226"/>
    </location>
</feature>
<protein>
    <submittedName>
        <fullName evidence="3">Putative Transmembrane protein</fullName>
    </submittedName>
</protein>
<keyword evidence="1 3" id="KW-0812">Transmembrane</keyword>
<feature type="transmembrane region" description="Helical" evidence="1">
    <location>
        <begin position="163"/>
        <end position="186"/>
    </location>
</feature>
<proteinExistence type="predicted"/>
<comment type="caution">
    <text evidence="3">The sequence shown here is derived from an EMBL/GenBank/DDBJ whole genome shotgun (WGS) entry which is preliminary data.</text>
</comment>
<dbReference type="InterPro" id="IPR045339">
    <property type="entry name" value="DUF6534"/>
</dbReference>
<feature type="transmembrane region" description="Helical" evidence="1">
    <location>
        <begin position="20"/>
        <end position="40"/>
    </location>
</feature>
<feature type="transmembrane region" description="Helical" evidence="1">
    <location>
        <begin position="122"/>
        <end position="143"/>
    </location>
</feature>
<reference evidence="3" key="1">
    <citation type="submission" date="2020-05" db="EMBL/GenBank/DDBJ databases">
        <title>Mycena genomes resolve the evolution of fungal bioluminescence.</title>
        <authorList>
            <person name="Tsai I.J."/>
        </authorList>
    </citation>
    <scope>NUCLEOTIDE SEQUENCE</scope>
    <source>
        <strain evidence="3">160909Yilan</strain>
    </source>
</reference>
<evidence type="ECO:0000313" key="3">
    <source>
        <dbReference type="EMBL" id="KAF7375820.1"/>
    </source>
</evidence>
<dbReference type="OrthoDB" id="3262409at2759"/>
<evidence type="ECO:0000256" key="1">
    <source>
        <dbReference type="SAM" id="Phobius"/>
    </source>
</evidence>
<evidence type="ECO:0000313" key="4">
    <source>
        <dbReference type="Proteomes" id="UP000623467"/>
    </source>
</evidence>
<organism evidence="3 4">
    <name type="scientific">Mycena sanguinolenta</name>
    <dbReference type="NCBI Taxonomy" id="230812"/>
    <lineage>
        <taxon>Eukaryota</taxon>
        <taxon>Fungi</taxon>
        <taxon>Dikarya</taxon>
        <taxon>Basidiomycota</taxon>
        <taxon>Agaricomycotina</taxon>
        <taxon>Agaricomycetes</taxon>
        <taxon>Agaricomycetidae</taxon>
        <taxon>Agaricales</taxon>
        <taxon>Marasmiineae</taxon>
        <taxon>Mycenaceae</taxon>
        <taxon>Mycena</taxon>
    </lineage>
</organism>